<name>A0AAP0KLU3_9MAGN</name>
<dbReference type="AlphaFoldDB" id="A0AAP0KLU3"/>
<gene>
    <name evidence="1" type="ORF">Sjap_001623</name>
</gene>
<dbReference type="Proteomes" id="UP001417504">
    <property type="component" value="Unassembled WGS sequence"/>
</dbReference>
<dbReference type="EMBL" id="JBBNAE010000001">
    <property type="protein sequence ID" value="KAK9154143.1"/>
    <property type="molecule type" value="Genomic_DNA"/>
</dbReference>
<dbReference type="GO" id="GO:0009507">
    <property type="term" value="C:chloroplast"/>
    <property type="evidence" value="ECO:0007669"/>
    <property type="project" value="TreeGrafter"/>
</dbReference>
<keyword evidence="2" id="KW-1185">Reference proteome</keyword>
<sequence length="171" mass="19372">MATVEVSFRPWEVTDPEVDIFDREKVFIDTVLTPLVHKLPKLKVVMEHITTQDAAKFIESCDEGQYFKEGKITYVEDAAEGLESAPAALVGLFSGRREETCANQERNRILIDGRDSETRLVLNSEKRFGDENQERNRIQASVCVEIGLLVCVEIGLLRKGVKEEVQVTKEM</sequence>
<dbReference type="GO" id="GO:0004151">
    <property type="term" value="F:dihydroorotase activity"/>
    <property type="evidence" value="ECO:0007669"/>
    <property type="project" value="InterPro"/>
</dbReference>
<evidence type="ECO:0000313" key="2">
    <source>
        <dbReference type="Proteomes" id="UP001417504"/>
    </source>
</evidence>
<accession>A0AAP0KLU3</accession>
<dbReference type="InterPro" id="IPR004721">
    <property type="entry name" value="DHOdimr"/>
</dbReference>
<comment type="caution">
    <text evidence="1">The sequence shown here is derived from an EMBL/GenBank/DDBJ whole genome shotgun (WGS) entry which is preliminary data.</text>
</comment>
<evidence type="ECO:0000313" key="1">
    <source>
        <dbReference type="EMBL" id="KAK9154143.1"/>
    </source>
</evidence>
<protein>
    <recommendedName>
        <fullName evidence="3">Dihydroorotase</fullName>
    </recommendedName>
</protein>
<dbReference type="InterPro" id="IPR032466">
    <property type="entry name" value="Metal_Hydrolase"/>
</dbReference>
<organism evidence="1 2">
    <name type="scientific">Stephania japonica</name>
    <dbReference type="NCBI Taxonomy" id="461633"/>
    <lineage>
        <taxon>Eukaryota</taxon>
        <taxon>Viridiplantae</taxon>
        <taxon>Streptophyta</taxon>
        <taxon>Embryophyta</taxon>
        <taxon>Tracheophyta</taxon>
        <taxon>Spermatophyta</taxon>
        <taxon>Magnoliopsida</taxon>
        <taxon>Ranunculales</taxon>
        <taxon>Menispermaceae</taxon>
        <taxon>Menispermoideae</taxon>
        <taxon>Cissampelideae</taxon>
        <taxon>Stephania</taxon>
    </lineage>
</organism>
<reference evidence="1 2" key="1">
    <citation type="submission" date="2024-01" db="EMBL/GenBank/DDBJ databases">
        <title>Genome assemblies of Stephania.</title>
        <authorList>
            <person name="Yang L."/>
        </authorList>
    </citation>
    <scope>NUCLEOTIDE SEQUENCE [LARGE SCALE GENOMIC DNA]</scope>
    <source>
        <strain evidence="1">QJT</strain>
        <tissue evidence="1">Leaf</tissue>
    </source>
</reference>
<proteinExistence type="predicted"/>
<dbReference type="PANTHER" id="PTHR43137">
    <property type="entry name" value="DIHYDROOROTASE"/>
    <property type="match status" value="1"/>
</dbReference>
<dbReference type="SUPFAM" id="SSF51556">
    <property type="entry name" value="Metallo-dependent hydrolases"/>
    <property type="match status" value="1"/>
</dbReference>
<dbReference type="GO" id="GO:0006221">
    <property type="term" value="P:pyrimidine nucleotide biosynthetic process"/>
    <property type="evidence" value="ECO:0007669"/>
    <property type="project" value="TreeGrafter"/>
</dbReference>
<dbReference type="Gene3D" id="3.20.20.140">
    <property type="entry name" value="Metal-dependent hydrolases"/>
    <property type="match status" value="1"/>
</dbReference>
<evidence type="ECO:0008006" key="3">
    <source>
        <dbReference type="Google" id="ProtNLM"/>
    </source>
</evidence>
<dbReference type="PANTHER" id="PTHR43137:SF1">
    <property type="entry name" value="DIHYDROOROTASE"/>
    <property type="match status" value="1"/>
</dbReference>
<dbReference type="GO" id="GO:0006207">
    <property type="term" value="P:'de novo' pyrimidine nucleobase biosynthetic process"/>
    <property type="evidence" value="ECO:0007669"/>
    <property type="project" value="TreeGrafter"/>
</dbReference>